<proteinExistence type="predicted"/>
<reference evidence="1 3" key="1">
    <citation type="submission" date="2017-03" db="EMBL/GenBank/DDBJ databases">
        <title>Genome analysis of strain PAMC 26510.</title>
        <authorList>
            <person name="Oh H.-M."/>
            <person name="Yang J.-A."/>
        </authorList>
    </citation>
    <scope>NUCLEOTIDE SEQUENCE [LARGE SCALE GENOMIC DNA]</scope>
    <source>
        <strain evidence="1 3">PAMC 26510</strain>
    </source>
</reference>
<evidence type="ECO:0000313" key="3">
    <source>
        <dbReference type="Proteomes" id="UP000194546"/>
    </source>
</evidence>
<dbReference type="EMBL" id="NBTZ01000060">
    <property type="protein sequence ID" value="OTP74687.1"/>
    <property type="molecule type" value="Genomic_DNA"/>
</dbReference>
<dbReference type="AlphaFoldDB" id="A0A242ME84"/>
<evidence type="ECO:0000313" key="2">
    <source>
        <dbReference type="EMBL" id="OTP74687.1"/>
    </source>
</evidence>
<evidence type="ECO:0000313" key="4">
    <source>
        <dbReference type="Proteomes" id="UP000195221"/>
    </source>
</evidence>
<organism evidence="1 3">
    <name type="scientific">Caballeronia sordidicola</name>
    <name type="common">Burkholderia sordidicola</name>
    <dbReference type="NCBI Taxonomy" id="196367"/>
    <lineage>
        <taxon>Bacteria</taxon>
        <taxon>Pseudomonadati</taxon>
        <taxon>Pseudomonadota</taxon>
        <taxon>Betaproteobacteria</taxon>
        <taxon>Burkholderiales</taxon>
        <taxon>Burkholderiaceae</taxon>
        <taxon>Caballeronia</taxon>
    </lineage>
</organism>
<reference evidence="2 4" key="2">
    <citation type="submission" date="2017-03" db="EMBL/GenBank/DDBJ databases">
        <title>Genome analysis of strain PAMC 26577.</title>
        <authorList>
            <person name="Oh H.-M."/>
            <person name="Yang J.-A."/>
        </authorList>
    </citation>
    <scope>NUCLEOTIDE SEQUENCE [LARGE SCALE GENOMIC DNA]</scope>
    <source>
        <strain evidence="2 4">PAMC 26577</strain>
    </source>
</reference>
<dbReference type="EMBL" id="NBTY01000148">
    <property type="protein sequence ID" value="OTP69602.1"/>
    <property type="molecule type" value="Genomic_DNA"/>
</dbReference>
<dbReference type="Proteomes" id="UP000195221">
    <property type="component" value="Unassembled WGS sequence"/>
</dbReference>
<accession>A0A242ME84</accession>
<comment type="caution">
    <text evidence="1">The sequence shown here is derived from an EMBL/GenBank/DDBJ whole genome shotgun (WGS) entry which is preliminary data.</text>
</comment>
<name>A0A242ME84_CABSO</name>
<evidence type="ECO:0000313" key="1">
    <source>
        <dbReference type="EMBL" id="OTP69602.1"/>
    </source>
</evidence>
<dbReference type="Proteomes" id="UP000194546">
    <property type="component" value="Unassembled WGS sequence"/>
</dbReference>
<gene>
    <name evidence="1" type="ORF">PAMC26510_26500</name>
    <name evidence="2" type="ORF">PAMC26577_15420</name>
</gene>
<protein>
    <submittedName>
        <fullName evidence="1">Uncharacterized protein</fullName>
    </submittedName>
</protein>
<sequence>MRLMTMACTTHALLHCTTRAYVNEINKTCLHAHNCWYRRERRCEPLTGACCEACFFVHECAAMAHACTASDTPRTNLR</sequence>